<feature type="transmembrane region" description="Helical" evidence="1">
    <location>
        <begin position="12"/>
        <end position="34"/>
    </location>
</feature>
<dbReference type="AlphaFoldDB" id="A0AAQ2C4F4"/>
<feature type="transmembrane region" description="Helical" evidence="1">
    <location>
        <begin position="109"/>
        <end position="130"/>
    </location>
</feature>
<reference evidence="2 3" key="1">
    <citation type="submission" date="2019-03" db="EMBL/GenBank/DDBJ databases">
        <title>Genomics of glacier-inhabiting Cryobacterium strains.</title>
        <authorList>
            <person name="Liu Q."/>
            <person name="Xin Y.-H."/>
        </authorList>
    </citation>
    <scope>NUCLEOTIDE SEQUENCE [LARGE SCALE GENOMIC DNA]</scope>
    <source>
        <strain evidence="3">TMT1-22</strain>
    </source>
</reference>
<keyword evidence="1" id="KW-0812">Transmembrane</keyword>
<proteinExistence type="predicted"/>
<evidence type="ECO:0000313" key="3">
    <source>
        <dbReference type="Proteomes" id="UP000297403"/>
    </source>
</evidence>
<dbReference type="EMBL" id="SOFY01000077">
    <property type="protein sequence ID" value="TFC42511.1"/>
    <property type="molecule type" value="Genomic_DNA"/>
</dbReference>
<dbReference type="RefSeq" id="WP_134368143.1">
    <property type="nucleotide sequence ID" value="NZ_SOFY01000077.1"/>
</dbReference>
<comment type="caution">
    <text evidence="2">The sequence shown here is derived from an EMBL/GenBank/DDBJ whole genome shotgun (WGS) entry which is preliminary data.</text>
</comment>
<keyword evidence="1" id="KW-1133">Transmembrane helix</keyword>
<keyword evidence="1" id="KW-0472">Membrane</keyword>
<keyword evidence="3" id="KW-1185">Reference proteome</keyword>
<protein>
    <submittedName>
        <fullName evidence="2">Uncharacterized protein</fullName>
    </submittedName>
</protein>
<dbReference type="PROSITE" id="PS51257">
    <property type="entry name" value="PROKAR_LIPOPROTEIN"/>
    <property type="match status" value="1"/>
</dbReference>
<evidence type="ECO:0000256" key="1">
    <source>
        <dbReference type="SAM" id="Phobius"/>
    </source>
</evidence>
<feature type="transmembrane region" description="Helical" evidence="1">
    <location>
        <begin position="82"/>
        <end position="103"/>
    </location>
</feature>
<feature type="transmembrane region" description="Helical" evidence="1">
    <location>
        <begin position="54"/>
        <end position="75"/>
    </location>
</feature>
<name>A0AAQ2C4F4_9MICO</name>
<gene>
    <name evidence="2" type="ORF">E3O49_14285</name>
</gene>
<dbReference type="Proteomes" id="UP000297403">
    <property type="component" value="Unassembled WGS sequence"/>
</dbReference>
<sequence length="150" mass="15923">MDIQVRRWYAGSVMAWAGILIPWSALVVSCTVLLGRGAHMTLHFEPTGEELAEARTGNLLILGGSIGLFVGAGWARLMHVPLWACILVAIPAALVGGLTFFAGNTLFPQLSYFLAVPIAATALISVLILARPVHRAPLPPEPRSSNATLS</sequence>
<organism evidence="2 3">
    <name type="scientific">Cryobacterium shii</name>
    <dbReference type="NCBI Taxonomy" id="1259235"/>
    <lineage>
        <taxon>Bacteria</taxon>
        <taxon>Bacillati</taxon>
        <taxon>Actinomycetota</taxon>
        <taxon>Actinomycetes</taxon>
        <taxon>Micrococcales</taxon>
        <taxon>Microbacteriaceae</taxon>
        <taxon>Cryobacterium</taxon>
    </lineage>
</organism>
<evidence type="ECO:0000313" key="2">
    <source>
        <dbReference type="EMBL" id="TFC42511.1"/>
    </source>
</evidence>
<accession>A0AAQ2C4F4</accession>